<keyword evidence="2" id="KW-0238">DNA-binding</keyword>
<dbReference type="SMART" id="SM00342">
    <property type="entry name" value="HTH_ARAC"/>
    <property type="match status" value="1"/>
</dbReference>
<dbReference type="PROSITE" id="PS00041">
    <property type="entry name" value="HTH_ARAC_FAMILY_1"/>
    <property type="match status" value="1"/>
</dbReference>
<dbReference type="PANTHER" id="PTHR46796">
    <property type="entry name" value="HTH-TYPE TRANSCRIPTIONAL ACTIVATOR RHAS-RELATED"/>
    <property type="match status" value="1"/>
</dbReference>
<keyword evidence="3" id="KW-0804">Transcription</keyword>
<feature type="domain" description="HTH araC/xylS-type" evidence="4">
    <location>
        <begin position="222"/>
        <end position="322"/>
    </location>
</feature>
<dbReference type="InterPro" id="IPR035418">
    <property type="entry name" value="AraC-bd_2"/>
</dbReference>
<accession>A0ABW0N230</accession>
<dbReference type="InterPro" id="IPR018060">
    <property type="entry name" value="HTH_AraC"/>
</dbReference>
<dbReference type="Pfam" id="PF14525">
    <property type="entry name" value="AraC_binding_2"/>
    <property type="match status" value="1"/>
</dbReference>
<protein>
    <submittedName>
        <fullName evidence="5">AraC family transcriptional regulator</fullName>
    </submittedName>
</protein>
<sequence length="324" mass="34970">MSVATIPLASKPGFRTTDVEAVRAWVGASLSPHRFELLGRTRHIDVVHHRAGLSGSAFHYVDYGGDILETADLGDPVLVQIPLAGRTLIQSGPHAVIATPTMAAVTTGYTSMRYVAPNPRLVFRVERELLESRLALATGAPVRRPLRLDLAFDLTSPGGRTWRSLVDTVVADLSAGGPISQSPLASASLELAIIDSLLSVHTGAHSDLLHEQSSKAYPRALRRAMDLIEDHCAEPLTTADVAEAVGVSVRALQEAFQSHLDTTPMAYLRSARLRRVHAELVAGGEGVTVTDVALRWGITHAGRFAQDYRRTFGRSPSETLRQGR</sequence>
<reference evidence="6" key="1">
    <citation type="journal article" date="2019" name="Int. J. Syst. Evol. Microbiol.">
        <title>The Global Catalogue of Microorganisms (GCM) 10K type strain sequencing project: providing services to taxonomists for standard genome sequencing and annotation.</title>
        <authorList>
            <consortium name="The Broad Institute Genomics Platform"/>
            <consortium name="The Broad Institute Genome Sequencing Center for Infectious Disease"/>
            <person name="Wu L."/>
            <person name="Ma J."/>
        </authorList>
    </citation>
    <scope>NUCLEOTIDE SEQUENCE [LARGE SCALE GENOMIC DNA]</scope>
    <source>
        <strain evidence="6">KACC 13778</strain>
    </source>
</reference>
<dbReference type="EMBL" id="JBHSMD010000004">
    <property type="protein sequence ID" value="MFC5493991.1"/>
    <property type="molecule type" value="Genomic_DNA"/>
</dbReference>
<dbReference type="InterPro" id="IPR009057">
    <property type="entry name" value="Homeodomain-like_sf"/>
</dbReference>
<keyword evidence="6" id="KW-1185">Reference proteome</keyword>
<evidence type="ECO:0000313" key="5">
    <source>
        <dbReference type="EMBL" id="MFC5493991.1"/>
    </source>
</evidence>
<organism evidence="5 6">
    <name type="scientific">Nocardioides caricicola</name>
    <dbReference type="NCBI Taxonomy" id="634770"/>
    <lineage>
        <taxon>Bacteria</taxon>
        <taxon>Bacillati</taxon>
        <taxon>Actinomycetota</taxon>
        <taxon>Actinomycetes</taxon>
        <taxon>Propionibacteriales</taxon>
        <taxon>Nocardioidaceae</taxon>
        <taxon>Nocardioides</taxon>
    </lineage>
</organism>
<name>A0ABW0N230_9ACTN</name>
<dbReference type="SUPFAM" id="SSF46689">
    <property type="entry name" value="Homeodomain-like"/>
    <property type="match status" value="1"/>
</dbReference>
<dbReference type="PANTHER" id="PTHR46796:SF12">
    <property type="entry name" value="HTH-TYPE DNA-BINDING TRANSCRIPTIONAL ACTIVATOR EUTR"/>
    <property type="match status" value="1"/>
</dbReference>
<evidence type="ECO:0000313" key="6">
    <source>
        <dbReference type="Proteomes" id="UP001595956"/>
    </source>
</evidence>
<dbReference type="Gene3D" id="1.10.10.60">
    <property type="entry name" value="Homeodomain-like"/>
    <property type="match status" value="1"/>
</dbReference>
<dbReference type="Proteomes" id="UP001595956">
    <property type="component" value="Unassembled WGS sequence"/>
</dbReference>
<evidence type="ECO:0000256" key="2">
    <source>
        <dbReference type="ARBA" id="ARBA00023125"/>
    </source>
</evidence>
<evidence type="ECO:0000259" key="4">
    <source>
        <dbReference type="PROSITE" id="PS01124"/>
    </source>
</evidence>
<dbReference type="InterPro" id="IPR050204">
    <property type="entry name" value="AraC_XylS_family_regulators"/>
</dbReference>
<dbReference type="RefSeq" id="WP_345179122.1">
    <property type="nucleotide sequence ID" value="NZ_BAABFQ010000007.1"/>
</dbReference>
<dbReference type="PROSITE" id="PS01124">
    <property type="entry name" value="HTH_ARAC_FAMILY_2"/>
    <property type="match status" value="1"/>
</dbReference>
<comment type="caution">
    <text evidence="5">The sequence shown here is derived from an EMBL/GenBank/DDBJ whole genome shotgun (WGS) entry which is preliminary data.</text>
</comment>
<dbReference type="InterPro" id="IPR018062">
    <property type="entry name" value="HTH_AraC-typ_CS"/>
</dbReference>
<dbReference type="Pfam" id="PF12833">
    <property type="entry name" value="HTH_18"/>
    <property type="match status" value="1"/>
</dbReference>
<gene>
    <name evidence="5" type="ORF">ACFPKY_12820</name>
</gene>
<evidence type="ECO:0000256" key="3">
    <source>
        <dbReference type="ARBA" id="ARBA00023163"/>
    </source>
</evidence>
<evidence type="ECO:0000256" key="1">
    <source>
        <dbReference type="ARBA" id="ARBA00023015"/>
    </source>
</evidence>
<keyword evidence="1" id="KW-0805">Transcription regulation</keyword>
<proteinExistence type="predicted"/>